<evidence type="ECO:0000313" key="2">
    <source>
        <dbReference type="Proteomes" id="UP001272987"/>
    </source>
</evidence>
<gene>
    <name evidence="1" type="ORF">PV666_40340</name>
</gene>
<evidence type="ECO:0000313" key="1">
    <source>
        <dbReference type="EMBL" id="MDX3024078.1"/>
    </source>
</evidence>
<proteinExistence type="predicted"/>
<sequence>MQMWYPGQLLTAGRMNKMLPLVAYKTATTSRASTTTATADPDLVIPIAASELATYAIEGFLSLTSALLGGADIKVGLSYSGTQSQGTWVGQGTDTSATTNARFFGQSINGNTQTYGVNGGNFSIVEINGLITPTSAGTLSLLWAQNTANATATNMRLGSWLKLTRLDP</sequence>
<protein>
    <submittedName>
        <fullName evidence="1">Uncharacterized protein</fullName>
    </submittedName>
</protein>
<reference evidence="1 2" key="1">
    <citation type="journal article" date="2023" name="Microb. Genom.">
        <title>Mesoterricola silvestris gen. nov., sp. nov., Mesoterricola sediminis sp. nov., Geothrix oryzae sp. nov., Geothrix edaphica sp. nov., Geothrix rubra sp. nov., and Geothrix limicola sp. nov., six novel members of Acidobacteriota isolated from soils.</title>
        <authorList>
            <person name="Weisberg A.J."/>
            <person name="Pearce E."/>
            <person name="Kramer C.G."/>
            <person name="Chang J.H."/>
            <person name="Clarke C.R."/>
        </authorList>
    </citation>
    <scope>NUCLEOTIDE SEQUENCE [LARGE SCALE GENOMIC DNA]</scope>
    <source>
        <strain evidence="1 2">NB05-1H</strain>
    </source>
</reference>
<organism evidence="1 2">
    <name type="scientific">Streptomyces acidiscabies</name>
    <dbReference type="NCBI Taxonomy" id="42234"/>
    <lineage>
        <taxon>Bacteria</taxon>
        <taxon>Bacillati</taxon>
        <taxon>Actinomycetota</taxon>
        <taxon>Actinomycetes</taxon>
        <taxon>Kitasatosporales</taxon>
        <taxon>Streptomycetaceae</taxon>
        <taxon>Streptomyces</taxon>
    </lineage>
</organism>
<dbReference type="Proteomes" id="UP001272987">
    <property type="component" value="Unassembled WGS sequence"/>
</dbReference>
<name>A0ABU4M855_9ACTN</name>
<keyword evidence="2" id="KW-1185">Reference proteome</keyword>
<accession>A0ABU4M855</accession>
<comment type="caution">
    <text evidence="1">The sequence shown here is derived from an EMBL/GenBank/DDBJ whole genome shotgun (WGS) entry which is preliminary data.</text>
</comment>
<dbReference type="EMBL" id="JARAWP010000031">
    <property type="protein sequence ID" value="MDX3024078.1"/>
    <property type="molecule type" value="Genomic_DNA"/>
</dbReference>
<dbReference type="RefSeq" id="WP_075693856.1">
    <property type="nucleotide sequence ID" value="NZ_JARAWP010000031.1"/>
</dbReference>